<keyword evidence="14" id="KW-0805">Transcription regulation</keyword>
<accession>A0A4S8JZI8</accession>
<feature type="transmembrane region" description="Helical" evidence="22">
    <location>
        <begin position="380"/>
        <end position="402"/>
    </location>
</feature>
<keyword evidence="26" id="KW-1185">Reference proteome</keyword>
<dbReference type="InterPro" id="IPR036163">
    <property type="entry name" value="HMA_dom_sf"/>
</dbReference>
<dbReference type="FunFam" id="3.30.70.100:FF:000005">
    <property type="entry name" value="Copper-exporting P-type ATPase A"/>
    <property type="match status" value="1"/>
</dbReference>
<comment type="subcellular location">
    <subcellularLocation>
        <location evidence="2">Membrane</location>
        <topology evidence="2">Multi-pass membrane protein</topology>
    </subcellularLocation>
    <subcellularLocation>
        <location evidence="1">Nucleus</location>
    </subcellularLocation>
</comment>
<dbReference type="Pfam" id="PF00125">
    <property type="entry name" value="Histone"/>
    <property type="match status" value="1"/>
</dbReference>
<feature type="transmembrane region" description="Helical" evidence="22">
    <location>
        <begin position="566"/>
        <end position="595"/>
    </location>
</feature>
<dbReference type="EMBL" id="PYDT01000003">
    <property type="protein sequence ID" value="THU67796.1"/>
    <property type="molecule type" value="Genomic_DNA"/>
</dbReference>
<feature type="transmembrane region" description="Helical" evidence="22">
    <location>
        <begin position="303"/>
        <end position="320"/>
    </location>
</feature>
<dbReference type="Pfam" id="PF00122">
    <property type="entry name" value="E1-E2_ATPase"/>
    <property type="match status" value="1"/>
</dbReference>
<dbReference type="InterPro" id="IPR023214">
    <property type="entry name" value="HAD_sf"/>
</dbReference>
<dbReference type="Gene3D" id="3.40.50.1000">
    <property type="entry name" value="HAD superfamily/HAD-like"/>
    <property type="match status" value="1"/>
</dbReference>
<dbReference type="InterPro" id="IPR059000">
    <property type="entry name" value="ATPase_P-type_domA"/>
</dbReference>
<keyword evidence="17 22" id="KW-0472">Membrane</keyword>
<keyword evidence="6 22" id="KW-0812">Transmembrane</keyword>
<keyword evidence="7 22" id="KW-0479">Metal-binding</keyword>
<evidence type="ECO:0000256" key="11">
    <source>
        <dbReference type="ARBA" id="ARBA00022967"/>
    </source>
</evidence>
<dbReference type="InterPro" id="IPR006122">
    <property type="entry name" value="HMA_Cu_ion-bd"/>
</dbReference>
<feature type="transmembrane region" description="Helical" evidence="22">
    <location>
        <begin position="349"/>
        <end position="368"/>
    </location>
</feature>
<evidence type="ECO:0000256" key="12">
    <source>
        <dbReference type="ARBA" id="ARBA00022989"/>
    </source>
</evidence>
<evidence type="ECO:0000256" key="20">
    <source>
        <dbReference type="ARBA" id="ARBA00038129"/>
    </source>
</evidence>
<keyword evidence="5" id="KW-0813">Transport</keyword>
<dbReference type="NCBIfam" id="TIGR01494">
    <property type="entry name" value="ATPase_P-type"/>
    <property type="match status" value="2"/>
</dbReference>
<dbReference type="FunFam" id="1.10.20.10:FF:000006">
    <property type="entry name" value="Nuclear transcription factor Y subunit gamma"/>
    <property type="match status" value="1"/>
</dbReference>
<comment type="similarity">
    <text evidence="3 22">Belongs to the cation transport ATPase (P-type) (TC 3.A.3) family. Type IB subfamily.</text>
</comment>
<dbReference type="InterPro" id="IPR018303">
    <property type="entry name" value="ATPase_P-typ_P_site"/>
</dbReference>
<dbReference type="AlphaFoldDB" id="A0A4S8JZI8"/>
<feature type="transmembrane region" description="Helical" evidence="22">
    <location>
        <begin position="875"/>
        <end position="898"/>
    </location>
</feature>
<dbReference type="SUPFAM" id="SSF56784">
    <property type="entry name" value="HAD-like"/>
    <property type="match status" value="1"/>
</dbReference>
<keyword evidence="13" id="KW-0186">Copper</keyword>
<dbReference type="PRINTS" id="PR00119">
    <property type="entry name" value="CATATPASE"/>
</dbReference>
<dbReference type="SUPFAM" id="SSF81653">
    <property type="entry name" value="Calcium ATPase, transduction domain A"/>
    <property type="match status" value="1"/>
</dbReference>
<name>A0A4S8JZI8_MUSBA</name>
<protein>
    <recommendedName>
        <fullName evidence="4">P-type Cu(+) transporter</fullName>
        <ecNumber evidence="4">7.2.2.8</ecNumber>
    </recommendedName>
</protein>
<dbReference type="CDD" id="cd00371">
    <property type="entry name" value="HMA"/>
    <property type="match status" value="3"/>
</dbReference>
<evidence type="ECO:0000256" key="13">
    <source>
        <dbReference type="ARBA" id="ARBA00023008"/>
    </source>
</evidence>
<feature type="domain" description="HMA" evidence="24">
    <location>
        <begin position="141"/>
        <end position="207"/>
    </location>
</feature>
<dbReference type="PROSITE" id="PS00154">
    <property type="entry name" value="ATPASE_E1_E2"/>
    <property type="match status" value="1"/>
</dbReference>
<evidence type="ECO:0000256" key="2">
    <source>
        <dbReference type="ARBA" id="ARBA00004141"/>
    </source>
</evidence>
<feature type="domain" description="HMA" evidence="24">
    <location>
        <begin position="59"/>
        <end position="125"/>
    </location>
</feature>
<keyword evidence="9 22" id="KW-0547">Nucleotide-binding</keyword>
<evidence type="ECO:0000256" key="3">
    <source>
        <dbReference type="ARBA" id="ARBA00006024"/>
    </source>
</evidence>
<evidence type="ECO:0000256" key="1">
    <source>
        <dbReference type="ARBA" id="ARBA00004123"/>
    </source>
</evidence>
<dbReference type="Proteomes" id="UP000317650">
    <property type="component" value="Chromosome 5"/>
</dbReference>
<dbReference type="FunFam" id="2.70.150.10:FF:000002">
    <property type="entry name" value="Copper-transporting ATPase 1, putative"/>
    <property type="match status" value="1"/>
</dbReference>
<evidence type="ECO:0000256" key="5">
    <source>
        <dbReference type="ARBA" id="ARBA00022448"/>
    </source>
</evidence>
<evidence type="ECO:0000256" key="7">
    <source>
        <dbReference type="ARBA" id="ARBA00022723"/>
    </source>
</evidence>
<evidence type="ECO:0000256" key="17">
    <source>
        <dbReference type="ARBA" id="ARBA00023136"/>
    </source>
</evidence>
<dbReference type="PROSITE" id="PS01047">
    <property type="entry name" value="HMA_1"/>
    <property type="match status" value="2"/>
</dbReference>
<evidence type="ECO:0000256" key="16">
    <source>
        <dbReference type="ARBA" id="ARBA00023125"/>
    </source>
</evidence>
<evidence type="ECO:0000256" key="21">
    <source>
        <dbReference type="ARBA" id="ARBA00049289"/>
    </source>
</evidence>
<dbReference type="InterPro" id="IPR027256">
    <property type="entry name" value="P-typ_ATPase_IB"/>
</dbReference>
<evidence type="ECO:0000256" key="14">
    <source>
        <dbReference type="ARBA" id="ARBA00023015"/>
    </source>
</evidence>
<dbReference type="SUPFAM" id="SSF55008">
    <property type="entry name" value="HMA, heavy metal-associated domain"/>
    <property type="match status" value="3"/>
</dbReference>
<dbReference type="SUPFAM" id="SSF81665">
    <property type="entry name" value="Calcium ATPase, transmembrane domain M"/>
    <property type="match status" value="1"/>
</dbReference>
<dbReference type="Gene3D" id="1.10.20.10">
    <property type="entry name" value="Histone, subunit A"/>
    <property type="match status" value="1"/>
</dbReference>
<keyword evidence="18" id="KW-0804">Transcription</keyword>
<dbReference type="PROSITE" id="PS50846">
    <property type="entry name" value="HMA_2"/>
    <property type="match status" value="3"/>
</dbReference>
<dbReference type="GO" id="GO:0046982">
    <property type="term" value="F:protein heterodimerization activity"/>
    <property type="evidence" value="ECO:0007669"/>
    <property type="project" value="InterPro"/>
</dbReference>
<keyword evidence="19" id="KW-0539">Nucleus</keyword>
<dbReference type="InterPro" id="IPR008250">
    <property type="entry name" value="ATPase_P-typ_transduc_dom_A_sf"/>
</dbReference>
<evidence type="ECO:0000313" key="26">
    <source>
        <dbReference type="Proteomes" id="UP000317650"/>
    </source>
</evidence>
<dbReference type="GO" id="GO:0016020">
    <property type="term" value="C:membrane"/>
    <property type="evidence" value="ECO:0007669"/>
    <property type="project" value="UniProtKB-SubCell"/>
</dbReference>
<feature type="region of interest" description="Disordered" evidence="23">
    <location>
        <begin position="1"/>
        <end position="26"/>
    </location>
</feature>
<feature type="domain" description="HMA" evidence="24">
    <location>
        <begin position="215"/>
        <end position="281"/>
    </location>
</feature>
<dbReference type="InterPro" id="IPR036412">
    <property type="entry name" value="HAD-like_sf"/>
</dbReference>
<evidence type="ECO:0000256" key="6">
    <source>
        <dbReference type="ARBA" id="ARBA00022692"/>
    </source>
</evidence>
<keyword evidence="15" id="KW-0406">Ion transport</keyword>
<dbReference type="Pfam" id="PF00403">
    <property type="entry name" value="HMA"/>
    <property type="match status" value="2"/>
</dbReference>
<proteinExistence type="inferred from homology"/>
<dbReference type="FunFam" id="3.40.50.1000:FF:000031">
    <property type="entry name" value="Probable copper-transporting ATPase HMA5"/>
    <property type="match status" value="1"/>
</dbReference>
<comment type="caution">
    <text evidence="25">The sequence shown here is derived from an EMBL/GenBank/DDBJ whole genome shotgun (WGS) entry which is preliminary data.</text>
</comment>
<dbReference type="InterPro" id="IPR006121">
    <property type="entry name" value="HMA_dom"/>
</dbReference>
<feature type="transmembrane region" description="Helical" evidence="22">
    <location>
        <begin position="904"/>
        <end position="924"/>
    </location>
</feature>
<organism evidence="25 26">
    <name type="scientific">Musa balbisiana</name>
    <name type="common">Banana</name>
    <dbReference type="NCBI Taxonomy" id="52838"/>
    <lineage>
        <taxon>Eukaryota</taxon>
        <taxon>Viridiplantae</taxon>
        <taxon>Streptophyta</taxon>
        <taxon>Embryophyta</taxon>
        <taxon>Tracheophyta</taxon>
        <taxon>Spermatophyta</taxon>
        <taxon>Magnoliopsida</taxon>
        <taxon>Liliopsida</taxon>
        <taxon>Zingiberales</taxon>
        <taxon>Musaceae</taxon>
        <taxon>Musa</taxon>
    </lineage>
</organism>
<dbReference type="Gene3D" id="2.70.150.10">
    <property type="entry name" value="Calcium-transporting ATPase, cytoplasmic transduction domain A"/>
    <property type="match status" value="1"/>
</dbReference>
<keyword evidence="12 22" id="KW-1133">Transmembrane helix</keyword>
<comment type="catalytic activity">
    <reaction evidence="21">
        <text>Cu(+)(in) + ATP + H2O = Cu(+)(out) + ADP + phosphate + H(+)</text>
        <dbReference type="Rhea" id="RHEA:25792"/>
        <dbReference type="ChEBI" id="CHEBI:15377"/>
        <dbReference type="ChEBI" id="CHEBI:15378"/>
        <dbReference type="ChEBI" id="CHEBI:30616"/>
        <dbReference type="ChEBI" id="CHEBI:43474"/>
        <dbReference type="ChEBI" id="CHEBI:49552"/>
        <dbReference type="ChEBI" id="CHEBI:456216"/>
        <dbReference type="EC" id="7.2.2.8"/>
    </reaction>
</comment>
<dbReference type="GO" id="GO:0005634">
    <property type="term" value="C:nucleus"/>
    <property type="evidence" value="ECO:0007669"/>
    <property type="project" value="UniProtKB-SubCell"/>
</dbReference>
<evidence type="ECO:0000256" key="18">
    <source>
        <dbReference type="ARBA" id="ARBA00023163"/>
    </source>
</evidence>
<evidence type="ECO:0000256" key="22">
    <source>
        <dbReference type="RuleBase" id="RU362081"/>
    </source>
</evidence>
<dbReference type="GO" id="GO:0003677">
    <property type="term" value="F:DNA binding"/>
    <property type="evidence" value="ECO:0007669"/>
    <property type="project" value="UniProtKB-KW"/>
</dbReference>
<evidence type="ECO:0000259" key="24">
    <source>
        <dbReference type="PROSITE" id="PS50846"/>
    </source>
</evidence>
<dbReference type="GO" id="GO:0005507">
    <property type="term" value="F:copper ion binding"/>
    <property type="evidence" value="ECO:0007669"/>
    <property type="project" value="InterPro"/>
</dbReference>
<dbReference type="GO" id="GO:0005524">
    <property type="term" value="F:ATP binding"/>
    <property type="evidence" value="ECO:0007669"/>
    <property type="project" value="UniProtKB-UniRule"/>
</dbReference>
<comment type="similarity">
    <text evidence="20">Belongs to the NFYC/HAP5 subunit family.</text>
</comment>
<dbReference type="InterPro" id="IPR007125">
    <property type="entry name" value="H2A/H2B/H3"/>
</dbReference>
<evidence type="ECO:0000313" key="25">
    <source>
        <dbReference type="EMBL" id="THU67796.1"/>
    </source>
</evidence>
<evidence type="ECO:0000256" key="15">
    <source>
        <dbReference type="ARBA" id="ARBA00023065"/>
    </source>
</evidence>
<evidence type="ECO:0000256" key="19">
    <source>
        <dbReference type="ARBA" id="ARBA00023242"/>
    </source>
</evidence>
<dbReference type="NCBIfam" id="TIGR01525">
    <property type="entry name" value="ATPase-IB_hvy"/>
    <property type="match status" value="1"/>
</dbReference>
<dbReference type="InterPro" id="IPR017969">
    <property type="entry name" value="Heavy-metal-associated_CS"/>
</dbReference>
<dbReference type="PANTHER" id="PTHR46594">
    <property type="entry name" value="P-TYPE CATION-TRANSPORTING ATPASE"/>
    <property type="match status" value="1"/>
</dbReference>
<evidence type="ECO:0000256" key="8">
    <source>
        <dbReference type="ARBA" id="ARBA00022737"/>
    </source>
</evidence>
<evidence type="ECO:0000256" key="10">
    <source>
        <dbReference type="ARBA" id="ARBA00022840"/>
    </source>
</evidence>
<keyword evidence="10 22" id="KW-0067">ATP-binding</keyword>
<dbReference type="FunFam" id="3.30.70.100:FF:000033">
    <property type="entry name" value="Copper-transporting ATPase HMA5"/>
    <property type="match status" value="1"/>
</dbReference>
<dbReference type="Pfam" id="PF00702">
    <property type="entry name" value="Hydrolase"/>
    <property type="match status" value="1"/>
</dbReference>
<dbReference type="CDD" id="cd02094">
    <property type="entry name" value="P-type_ATPase_Cu-like"/>
    <property type="match status" value="1"/>
</dbReference>
<reference evidence="25 26" key="1">
    <citation type="journal article" date="2019" name="Nat. Plants">
        <title>Genome sequencing of Musa balbisiana reveals subgenome evolution and function divergence in polyploid bananas.</title>
        <authorList>
            <person name="Yao X."/>
        </authorList>
    </citation>
    <scope>NUCLEOTIDE SEQUENCE [LARGE SCALE GENOMIC DNA]</scope>
    <source>
        <strain evidence="26">cv. DH-PKW</strain>
        <tissue evidence="25">Leaves</tissue>
    </source>
</reference>
<dbReference type="CDD" id="cd22908">
    <property type="entry name" value="HFD_NFYC-like"/>
    <property type="match status" value="1"/>
</dbReference>
<dbReference type="InterPro" id="IPR023298">
    <property type="entry name" value="ATPase_P-typ_TM_dom_sf"/>
</dbReference>
<gene>
    <name evidence="25" type="ORF">C4D60_Mb05t28460</name>
</gene>
<feature type="transmembrane region" description="Helical" evidence="22">
    <location>
        <begin position="607"/>
        <end position="629"/>
    </location>
</feature>
<dbReference type="InterPro" id="IPR009072">
    <property type="entry name" value="Histone-fold"/>
</dbReference>
<keyword evidence="11" id="KW-1278">Translocase</keyword>
<dbReference type="PANTHER" id="PTHR46594:SF6">
    <property type="entry name" value="COPPER-TRANSPORTING ATPASE RAN1"/>
    <property type="match status" value="1"/>
</dbReference>
<feature type="transmembrane region" description="Helical" evidence="22">
    <location>
        <begin position="408"/>
        <end position="427"/>
    </location>
</feature>
<evidence type="ECO:0000256" key="9">
    <source>
        <dbReference type="ARBA" id="ARBA00022741"/>
    </source>
</evidence>
<dbReference type="InterPro" id="IPR023299">
    <property type="entry name" value="ATPase_P-typ_cyto_dom_N"/>
</dbReference>
<dbReference type="STRING" id="52838.A0A4S8JZI8"/>
<dbReference type="NCBIfam" id="TIGR00003">
    <property type="entry name" value="copper ion binding protein"/>
    <property type="match status" value="2"/>
</dbReference>
<dbReference type="PRINTS" id="PR00942">
    <property type="entry name" value="CUATPASEI"/>
</dbReference>
<dbReference type="GO" id="GO:0016887">
    <property type="term" value="F:ATP hydrolysis activity"/>
    <property type="evidence" value="ECO:0007669"/>
    <property type="project" value="InterPro"/>
</dbReference>
<dbReference type="Gene3D" id="3.30.70.100">
    <property type="match status" value="3"/>
</dbReference>
<evidence type="ECO:0000256" key="23">
    <source>
        <dbReference type="SAM" id="MobiDB-lite"/>
    </source>
</evidence>
<dbReference type="EC" id="7.2.2.8" evidence="4"/>
<keyword evidence="16" id="KW-0238">DNA-binding</keyword>
<evidence type="ECO:0000256" key="4">
    <source>
        <dbReference type="ARBA" id="ARBA00012517"/>
    </source>
</evidence>
<keyword evidence="8" id="KW-0677">Repeat</keyword>
<sequence>MAPNLRDIQLSSAAGPRGISARGDDGDLEDVRLLDSYDEEEAAALPESTGREEADKGVRRIQVRVTGMTCSACTSAVEGAISALPGVARASVSLLQNKAHVVFDPNLVKDVDIRDAIEDAGFEAEVLPDSNNSQTRSQKTLSGQFTIGGMTCSACVNSIEGILSKLPGVKRAVVALATSLGEVEYDPSVITKDEIVHAIEDAGFDAAFLQSNEQDKVLLSVAGFSSISDVHVIQGILRNLKGVKQFEANISLSEVEVIFDPEAIGLRSIVDAIEKGSNGKLKASVQSPYTLATSNHVEEASKMLRLFLSSLILSIPVFFIRMVCPRIGFLNSFLLMHCGPFLLRDLLKWILVSIVQFVIGKRFYVAAYKALRHWSTNMDVLVVLGTSASYFYSVGALFYGAFTGFRPPIYFETSAMIITFVLLGKYLEVVAKGKTSDAIKKLVELAPATALLLVKDEEGRYIGEREIDALLIQPGDILKVLPGSKIPSDGIVTWGASHVDESMVTGESEPIPKEVSSAVVGGTMNLNGALHIQATRVGSNTVLSQIISLVETAQMSKAPIQKFADYVASIFVPIVITISLLTFLGWFLCGLLGAYPDSWVEESSNCFVFSLMFSISVVVIACPCALGLATPTAVMVATGVGASHGVLIKGGDALERAQNVHYVIFDKTGTLTQGKAAVTTAKVFTEMELADFLTLVASAEASSEHPLARAILDYAYHYNFFDKLPTVEGILVAYDGSFIGLLGIADPLKREAAVVVEGIKKLGVHPVMVTGDNWRTAQAVAKEVGIEDVRAEVMPAGKADVIRSLQKDGSIVAMVGDGINDSPALAAADVGMAIGAGTDIAIEAADYVLVRNSLEDVITAIDLSRKTFARIRWNYFFAMAYNIVAIPVAAGVLFPLAGLRMPPWLAGACMAFSSVSVVCSSLLLRRYVQLNTEVITTVKSTLVMEQSTQPEIGVVSGAAQIAYAAPTYQPTAVVSGAPAVTGVIPPPMQLTSVYSINPASIVSQHQLAYQQVQQLHHQQLQQLQAFWANQMLEIEQITDFKNHSLPLARIKKIMKADEDVRMISAEAPVVFAKACELFILELTLRSWIHTEENKRRTLQKNDIAGAITRTDIFDFLVDIVPRDELKDEGLGITRAAVGAPGDAIPYYYVPAAQVPGPGMVMGKPGDQAAAGTVYAVEQPHSVAYLWQPPHAQQHEQVPDGE</sequence>
<dbReference type="GO" id="GO:0140581">
    <property type="term" value="F:P-type monovalent copper transporter activity"/>
    <property type="evidence" value="ECO:0007669"/>
    <property type="project" value="UniProtKB-EC"/>
</dbReference>
<dbReference type="InterPro" id="IPR001757">
    <property type="entry name" value="P_typ_ATPase"/>
</dbReference>
<dbReference type="Gene3D" id="3.40.1110.10">
    <property type="entry name" value="Calcium-transporting ATPase, cytoplasmic domain N"/>
    <property type="match status" value="1"/>
</dbReference>
<dbReference type="SUPFAM" id="SSF47113">
    <property type="entry name" value="Histone-fold"/>
    <property type="match status" value="1"/>
</dbReference>